<dbReference type="Pfam" id="PF03713">
    <property type="entry name" value="DUF305"/>
    <property type="match status" value="1"/>
</dbReference>
<keyword evidence="2" id="KW-0472">Membrane</keyword>
<evidence type="ECO:0000256" key="1">
    <source>
        <dbReference type="SAM" id="MobiDB-lite"/>
    </source>
</evidence>
<evidence type="ECO:0000313" key="5">
    <source>
        <dbReference type="Proteomes" id="UP000283832"/>
    </source>
</evidence>
<feature type="region of interest" description="Disordered" evidence="1">
    <location>
        <begin position="1"/>
        <end position="22"/>
    </location>
</feature>
<evidence type="ECO:0000313" key="4">
    <source>
        <dbReference type="EMBL" id="RIV32683.1"/>
    </source>
</evidence>
<keyword evidence="2" id="KW-1133">Transmembrane helix</keyword>
<dbReference type="Proteomes" id="UP000283832">
    <property type="component" value="Unassembled WGS sequence"/>
</dbReference>
<evidence type="ECO:0000256" key="2">
    <source>
        <dbReference type="SAM" id="Phobius"/>
    </source>
</evidence>
<dbReference type="AlphaFoldDB" id="A0A418MNR0"/>
<feature type="compositionally biased region" description="Low complexity" evidence="1">
    <location>
        <begin position="1"/>
        <end position="16"/>
    </location>
</feature>
<protein>
    <submittedName>
        <fullName evidence="4">DUF305 domain-containing protein</fullName>
    </submittedName>
</protein>
<proteinExistence type="predicted"/>
<accession>A0A418MNR0</accession>
<dbReference type="RefSeq" id="WP_119579600.1">
    <property type="nucleotide sequence ID" value="NZ_QXEC01000035.1"/>
</dbReference>
<dbReference type="InterPro" id="IPR005183">
    <property type="entry name" value="DUF305_CopM-like"/>
</dbReference>
<dbReference type="PANTHER" id="PTHR36933">
    <property type="entry name" value="SLL0788 PROTEIN"/>
    <property type="match status" value="1"/>
</dbReference>
<dbReference type="OrthoDB" id="26872at2"/>
<dbReference type="EMBL" id="QXEC01000035">
    <property type="protein sequence ID" value="RIV32683.1"/>
    <property type="molecule type" value="Genomic_DNA"/>
</dbReference>
<comment type="caution">
    <text evidence="4">The sequence shown here is derived from an EMBL/GenBank/DDBJ whole genome shotgun (WGS) entry which is preliminary data.</text>
</comment>
<reference evidence="4 5" key="1">
    <citation type="submission" date="2018-08" db="EMBL/GenBank/DDBJ databases">
        <title>Jishengella sp. nov., isolated from a root of Azadirachta indica A. Juss. var. siamensis Valenton.</title>
        <authorList>
            <person name="Kuncharoen N."/>
            <person name="Tanasupawat S."/>
            <person name="Kudo T."/>
            <person name="Ohkuma M."/>
        </authorList>
    </citation>
    <scope>NUCLEOTIDE SEQUENCE [LARGE SCALE GENOMIC DNA]</scope>
    <source>
        <strain evidence="4 5">AZ1-13</strain>
    </source>
</reference>
<dbReference type="PANTHER" id="PTHR36933:SF1">
    <property type="entry name" value="SLL0788 PROTEIN"/>
    <property type="match status" value="1"/>
</dbReference>
<keyword evidence="5" id="KW-1185">Reference proteome</keyword>
<feature type="transmembrane region" description="Helical" evidence="2">
    <location>
        <begin position="29"/>
        <end position="50"/>
    </location>
</feature>
<dbReference type="InterPro" id="IPR012347">
    <property type="entry name" value="Ferritin-like"/>
</dbReference>
<organism evidence="4 5">
    <name type="scientific">Micromonospora radicis</name>
    <dbReference type="NCBI Taxonomy" id="1894971"/>
    <lineage>
        <taxon>Bacteria</taxon>
        <taxon>Bacillati</taxon>
        <taxon>Actinomycetota</taxon>
        <taxon>Actinomycetes</taxon>
        <taxon>Micromonosporales</taxon>
        <taxon>Micromonosporaceae</taxon>
        <taxon>Micromonospora</taxon>
    </lineage>
</organism>
<feature type="domain" description="DUF305" evidence="3">
    <location>
        <begin position="61"/>
        <end position="214"/>
    </location>
</feature>
<keyword evidence="2" id="KW-0812">Transmembrane</keyword>
<dbReference type="Gene3D" id="1.20.1260.10">
    <property type="match status" value="1"/>
</dbReference>
<evidence type="ECO:0000259" key="3">
    <source>
        <dbReference type="Pfam" id="PF03713"/>
    </source>
</evidence>
<name>A0A418MNR0_9ACTN</name>
<sequence length="219" mass="24055">MPSAVQETTVDEQTTQPAEPRPTSRTLRYLTLAVTALLLLGVGWTAATLATGRTPGEESAEAGFARDMSRHHAQAVEMAMVAYAKGQDPAIRQLGYDIALTQQAQIGHMQRWLQEWELLPTGSRPAMSWMPDGVGVDENGLMPGMATREEITRLHEAQGVEVDRLFIELMIKHHIGGVHMADGVLKASDRPEVVRLAQAMKQAQQKEINELRKLQQGAG</sequence>
<gene>
    <name evidence="4" type="ORF">D2L64_24740</name>
</gene>